<evidence type="ECO:0000313" key="3">
    <source>
        <dbReference type="Proteomes" id="UP000626109"/>
    </source>
</evidence>
<name>A0A813KZT8_POLGL</name>
<protein>
    <submittedName>
        <fullName evidence="2">Uncharacterized protein</fullName>
    </submittedName>
</protein>
<dbReference type="Proteomes" id="UP000626109">
    <property type="component" value="Unassembled WGS sequence"/>
</dbReference>
<sequence>NVLSRGQGRMSQVQDSGARLRFAMALAEAAMHVGDGPRALGALEELGQPDDDPEGLRRYLVLSCRVHCVQRQYLSAMKAFHRAVTGCDFDATLGVLATLQEDLRKLGGFEAARTAVQHCAETEDDNLKLRALDSLQTATLEGARATQLEAEKASGQEAKEARALQRRWRALQASWAAFQADRARDGCLPAVKLRLLACAPQRVAQALAWCACILTITTTIIIITRITTSQQ</sequence>
<evidence type="ECO:0000313" key="2">
    <source>
        <dbReference type="EMBL" id="CAE8716725.1"/>
    </source>
</evidence>
<keyword evidence="1" id="KW-0472">Membrane</keyword>
<dbReference type="AlphaFoldDB" id="A0A813KZT8"/>
<evidence type="ECO:0000256" key="1">
    <source>
        <dbReference type="SAM" id="Phobius"/>
    </source>
</evidence>
<reference evidence="2" key="1">
    <citation type="submission" date="2021-02" db="EMBL/GenBank/DDBJ databases">
        <authorList>
            <person name="Dougan E. K."/>
            <person name="Rhodes N."/>
            <person name="Thang M."/>
            <person name="Chan C."/>
        </authorList>
    </citation>
    <scope>NUCLEOTIDE SEQUENCE</scope>
</reference>
<gene>
    <name evidence="2" type="ORF">PGLA2088_LOCUS39186</name>
</gene>
<proteinExistence type="predicted"/>
<organism evidence="2 3">
    <name type="scientific">Polarella glacialis</name>
    <name type="common">Dinoflagellate</name>
    <dbReference type="NCBI Taxonomy" id="89957"/>
    <lineage>
        <taxon>Eukaryota</taxon>
        <taxon>Sar</taxon>
        <taxon>Alveolata</taxon>
        <taxon>Dinophyceae</taxon>
        <taxon>Suessiales</taxon>
        <taxon>Suessiaceae</taxon>
        <taxon>Polarella</taxon>
    </lineage>
</organism>
<accession>A0A813KZT8</accession>
<feature type="transmembrane region" description="Helical" evidence="1">
    <location>
        <begin position="206"/>
        <end position="226"/>
    </location>
</feature>
<dbReference type="EMBL" id="CAJNNW010033025">
    <property type="protein sequence ID" value="CAE8716725.1"/>
    <property type="molecule type" value="Genomic_DNA"/>
</dbReference>
<comment type="caution">
    <text evidence="2">The sequence shown here is derived from an EMBL/GenBank/DDBJ whole genome shotgun (WGS) entry which is preliminary data.</text>
</comment>
<keyword evidence="1" id="KW-1133">Transmembrane helix</keyword>
<feature type="non-terminal residue" evidence="2">
    <location>
        <position position="1"/>
    </location>
</feature>
<keyword evidence="1" id="KW-0812">Transmembrane</keyword>